<keyword evidence="3" id="KW-1185">Reference proteome</keyword>
<dbReference type="Pfam" id="PF04940">
    <property type="entry name" value="BLUF"/>
    <property type="match status" value="1"/>
</dbReference>
<dbReference type="RefSeq" id="WP_113951910.1">
    <property type="nucleotide sequence ID" value="NZ_QNQU01000037.1"/>
</dbReference>
<dbReference type="AlphaFoldDB" id="A0A366KNU3"/>
<feature type="domain" description="BLUF" evidence="1">
    <location>
        <begin position="11"/>
        <end position="110"/>
    </location>
</feature>
<evidence type="ECO:0000259" key="1">
    <source>
        <dbReference type="PROSITE" id="PS50925"/>
    </source>
</evidence>
<dbReference type="Gene3D" id="3.30.70.100">
    <property type="match status" value="1"/>
</dbReference>
<reference evidence="2 3" key="1">
    <citation type="submission" date="2018-07" db="EMBL/GenBank/DDBJ databases">
        <title>A draft genome of a endophytic bacteria, a new species of Pedobacter.</title>
        <authorList>
            <person name="Zhang Z.D."/>
            <person name="Chen Z.J."/>
        </authorList>
    </citation>
    <scope>NUCLEOTIDE SEQUENCE [LARGE SCALE GENOMIC DNA]</scope>
    <source>
        <strain evidence="2 3">RS10</strain>
    </source>
</reference>
<name>A0A366KNU3_9SPHI</name>
<dbReference type="SUPFAM" id="SSF54975">
    <property type="entry name" value="Acylphosphatase/BLUF domain-like"/>
    <property type="match status" value="1"/>
</dbReference>
<dbReference type="InterPro" id="IPR036046">
    <property type="entry name" value="Acylphosphatase-like_dom_sf"/>
</dbReference>
<evidence type="ECO:0000313" key="2">
    <source>
        <dbReference type="EMBL" id="RBQ02452.1"/>
    </source>
</evidence>
<sequence length="155" mass="17920">MQAAGRNIEPVFYLIYNSVESNPFDADMLKTLLNQSRDFNRKNDITGILLYVKGQKITKSRGRFMQLLEGDERTVRKLYNKITNDNRHESVTLLQIGKYSEHIFDEWSMGFEDSGDDSFQSISGHFNLNDIIEHCNKSAPSDVPLQFLRSFYNGI</sequence>
<gene>
    <name evidence="2" type="ORF">DRW42_26660</name>
</gene>
<evidence type="ECO:0000313" key="3">
    <source>
        <dbReference type="Proteomes" id="UP000252081"/>
    </source>
</evidence>
<dbReference type="Proteomes" id="UP000252081">
    <property type="component" value="Unassembled WGS sequence"/>
</dbReference>
<dbReference type="SMART" id="SM01034">
    <property type="entry name" value="BLUF"/>
    <property type="match status" value="1"/>
</dbReference>
<dbReference type="OrthoDB" id="1122028at2"/>
<protein>
    <recommendedName>
        <fullName evidence="1">BLUF domain-containing protein</fullName>
    </recommendedName>
</protein>
<dbReference type="GO" id="GO:0071949">
    <property type="term" value="F:FAD binding"/>
    <property type="evidence" value="ECO:0007669"/>
    <property type="project" value="InterPro"/>
</dbReference>
<accession>A0A366KNU3</accession>
<dbReference type="InterPro" id="IPR007024">
    <property type="entry name" value="BLUF_domain"/>
</dbReference>
<dbReference type="GO" id="GO:0009882">
    <property type="term" value="F:blue light photoreceptor activity"/>
    <property type="evidence" value="ECO:0007669"/>
    <property type="project" value="InterPro"/>
</dbReference>
<dbReference type="PROSITE" id="PS50925">
    <property type="entry name" value="BLUF"/>
    <property type="match status" value="1"/>
</dbReference>
<comment type="caution">
    <text evidence="2">The sequence shown here is derived from an EMBL/GenBank/DDBJ whole genome shotgun (WGS) entry which is preliminary data.</text>
</comment>
<organism evidence="2 3">
    <name type="scientific">Pedobacter miscanthi</name>
    <dbReference type="NCBI Taxonomy" id="2259170"/>
    <lineage>
        <taxon>Bacteria</taxon>
        <taxon>Pseudomonadati</taxon>
        <taxon>Bacteroidota</taxon>
        <taxon>Sphingobacteriia</taxon>
        <taxon>Sphingobacteriales</taxon>
        <taxon>Sphingobacteriaceae</taxon>
        <taxon>Pedobacter</taxon>
    </lineage>
</organism>
<dbReference type="EMBL" id="QNQU01000037">
    <property type="protein sequence ID" value="RBQ02452.1"/>
    <property type="molecule type" value="Genomic_DNA"/>
</dbReference>
<proteinExistence type="predicted"/>